<reference evidence="3 4" key="1">
    <citation type="journal article" date="2018" name="Nat. Ecol. Evol.">
        <title>Pezizomycetes genomes reveal the molecular basis of ectomycorrhizal truffle lifestyle.</title>
        <authorList>
            <person name="Murat C."/>
            <person name="Payen T."/>
            <person name="Noel B."/>
            <person name="Kuo A."/>
            <person name="Morin E."/>
            <person name="Chen J."/>
            <person name="Kohler A."/>
            <person name="Krizsan K."/>
            <person name="Balestrini R."/>
            <person name="Da Silva C."/>
            <person name="Montanini B."/>
            <person name="Hainaut M."/>
            <person name="Levati E."/>
            <person name="Barry K.W."/>
            <person name="Belfiori B."/>
            <person name="Cichocki N."/>
            <person name="Clum A."/>
            <person name="Dockter R.B."/>
            <person name="Fauchery L."/>
            <person name="Guy J."/>
            <person name="Iotti M."/>
            <person name="Le Tacon F."/>
            <person name="Lindquist E.A."/>
            <person name="Lipzen A."/>
            <person name="Malagnac F."/>
            <person name="Mello A."/>
            <person name="Molinier V."/>
            <person name="Miyauchi S."/>
            <person name="Poulain J."/>
            <person name="Riccioni C."/>
            <person name="Rubini A."/>
            <person name="Sitrit Y."/>
            <person name="Splivallo R."/>
            <person name="Traeger S."/>
            <person name="Wang M."/>
            <person name="Zifcakova L."/>
            <person name="Wipf D."/>
            <person name="Zambonelli A."/>
            <person name="Paolocci F."/>
            <person name="Nowrousian M."/>
            <person name="Ottonello S."/>
            <person name="Baldrian P."/>
            <person name="Spatafora J.W."/>
            <person name="Henrissat B."/>
            <person name="Nagy L.G."/>
            <person name="Aury J.M."/>
            <person name="Wincker P."/>
            <person name="Grigoriev I.V."/>
            <person name="Bonfante P."/>
            <person name="Martin F.M."/>
        </authorList>
    </citation>
    <scope>NUCLEOTIDE SEQUENCE [LARGE SCALE GENOMIC DNA]</scope>
    <source>
        <strain evidence="3 4">120613-1</strain>
    </source>
</reference>
<dbReference type="GO" id="GO:0016747">
    <property type="term" value="F:acyltransferase activity, transferring groups other than amino-acyl groups"/>
    <property type="evidence" value="ECO:0007669"/>
    <property type="project" value="InterPro"/>
</dbReference>
<dbReference type="InterPro" id="IPR051531">
    <property type="entry name" value="N-acetyltransferase"/>
</dbReference>
<accession>A0A3N4JHV0</accession>
<dbReference type="Proteomes" id="UP000276215">
    <property type="component" value="Unassembled WGS sequence"/>
</dbReference>
<dbReference type="STRING" id="1336337.A0A3N4JHV0"/>
<dbReference type="Pfam" id="PF13302">
    <property type="entry name" value="Acetyltransf_3"/>
    <property type="match status" value="1"/>
</dbReference>
<keyword evidence="4" id="KW-1185">Reference proteome</keyword>
<dbReference type="SUPFAM" id="SSF55729">
    <property type="entry name" value="Acyl-CoA N-acyltransferases (Nat)"/>
    <property type="match status" value="1"/>
</dbReference>
<evidence type="ECO:0000259" key="2">
    <source>
        <dbReference type="PROSITE" id="PS51186"/>
    </source>
</evidence>
<dbReference type="AlphaFoldDB" id="A0A3N4JHV0"/>
<organism evidence="3 4">
    <name type="scientific">Choiromyces venosus 120613-1</name>
    <dbReference type="NCBI Taxonomy" id="1336337"/>
    <lineage>
        <taxon>Eukaryota</taxon>
        <taxon>Fungi</taxon>
        <taxon>Dikarya</taxon>
        <taxon>Ascomycota</taxon>
        <taxon>Pezizomycotina</taxon>
        <taxon>Pezizomycetes</taxon>
        <taxon>Pezizales</taxon>
        <taxon>Tuberaceae</taxon>
        <taxon>Choiromyces</taxon>
    </lineage>
</organism>
<gene>
    <name evidence="3" type="ORF">L873DRAFT_1772440</name>
</gene>
<dbReference type="PANTHER" id="PTHR43792">
    <property type="entry name" value="GNAT FAMILY, PUTATIVE (AFU_ORTHOLOGUE AFUA_3G00765)-RELATED-RELATED"/>
    <property type="match status" value="1"/>
</dbReference>
<protein>
    <submittedName>
        <fullName evidence="3">Acyl-CoA N-acyltransferase</fullName>
    </submittedName>
</protein>
<name>A0A3N4JHV0_9PEZI</name>
<proteinExistence type="predicted"/>
<feature type="region of interest" description="Disordered" evidence="1">
    <location>
        <begin position="1"/>
        <end position="21"/>
    </location>
</feature>
<feature type="domain" description="N-acetyltransferase" evidence="2">
    <location>
        <begin position="26"/>
        <end position="181"/>
    </location>
</feature>
<dbReference type="PROSITE" id="PS51186">
    <property type="entry name" value="GNAT"/>
    <property type="match status" value="1"/>
</dbReference>
<dbReference type="PANTHER" id="PTHR43792:SF1">
    <property type="entry name" value="N-ACETYLTRANSFERASE DOMAIN-CONTAINING PROTEIN"/>
    <property type="match status" value="1"/>
</dbReference>
<dbReference type="OrthoDB" id="630895at2759"/>
<evidence type="ECO:0000313" key="3">
    <source>
        <dbReference type="EMBL" id="RPA96837.1"/>
    </source>
</evidence>
<dbReference type="EMBL" id="ML120411">
    <property type="protein sequence ID" value="RPA96837.1"/>
    <property type="molecule type" value="Genomic_DNA"/>
</dbReference>
<feature type="compositionally biased region" description="Pro residues" evidence="1">
    <location>
        <begin position="1"/>
        <end position="12"/>
    </location>
</feature>
<dbReference type="Gene3D" id="3.40.630.30">
    <property type="match status" value="1"/>
</dbReference>
<keyword evidence="3" id="KW-0012">Acyltransferase</keyword>
<keyword evidence="3" id="KW-0808">Transferase</keyword>
<evidence type="ECO:0000256" key="1">
    <source>
        <dbReference type="SAM" id="MobiDB-lite"/>
    </source>
</evidence>
<evidence type="ECO:0000313" key="4">
    <source>
        <dbReference type="Proteomes" id="UP000276215"/>
    </source>
</evidence>
<sequence length="203" mass="22579">MATKTPTPPPPCENKKTGSTIETPRLTFRPVALEDAPALHSMLSNREAMRYWSTLPHTTLSETKTWVAEALDTPNYEFAIVEKASSEVIGKIGYYMPEIGFIFHPSIWGRGYASEALCAFLKVLWGMKNVGWVIKADVDPRNERCLRLLAKFGFRVVGKAEGTYVTWEGVCGSVYLELERPEVEKVGEEGNFQGEGEVKGGES</sequence>
<dbReference type="InterPro" id="IPR016181">
    <property type="entry name" value="Acyl_CoA_acyltransferase"/>
</dbReference>
<dbReference type="InterPro" id="IPR000182">
    <property type="entry name" value="GNAT_dom"/>
</dbReference>